<reference evidence="3" key="1">
    <citation type="submission" date="2025-08" db="UniProtKB">
        <authorList>
            <consortium name="RefSeq"/>
        </authorList>
    </citation>
    <scope>IDENTIFICATION</scope>
    <source>
        <tissue evidence="3">Whole body</tissue>
    </source>
</reference>
<dbReference type="AlphaFoldDB" id="A0A8B8FW10"/>
<dbReference type="RefSeq" id="XP_025414546.1">
    <property type="nucleotide sequence ID" value="XM_025558761.1"/>
</dbReference>
<keyword evidence="2" id="KW-1185">Reference proteome</keyword>
<proteinExistence type="predicted"/>
<feature type="region of interest" description="Disordered" evidence="1">
    <location>
        <begin position="75"/>
        <end position="122"/>
    </location>
</feature>
<protein>
    <submittedName>
        <fullName evidence="3">Uncharacterized protein LOC112686484</fullName>
    </submittedName>
</protein>
<feature type="compositionally biased region" description="Basic residues" evidence="1">
    <location>
        <begin position="181"/>
        <end position="194"/>
    </location>
</feature>
<dbReference type="Proteomes" id="UP000694846">
    <property type="component" value="Unplaced"/>
</dbReference>
<dbReference type="OrthoDB" id="6630736at2759"/>
<gene>
    <name evidence="3" type="primary">LOC112686484</name>
</gene>
<feature type="region of interest" description="Disordered" evidence="1">
    <location>
        <begin position="161"/>
        <end position="225"/>
    </location>
</feature>
<feature type="region of interest" description="Disordered" evidence="1">
    <location>
        <begin position="418"/>
        <end position="439"/>
    </location>
</feature>
<sequence length="862" mass="97667">MNFDCAVKLLRFDETPTFNTESINTMTSKKTNVSKKSIQTKRSIRISKKYSHQNNMYIKNGGQLGTNKKQKITCKKQKFSKIEPEKSITPQKKETKRKKNEISASTKSAETNSTYSEPSELSNCSQNLFVKNKVNISKPNSLKTSKTDTILEDFAMTNLNKDNSTDKLEKSNNIVSDKMSKKQAAKSVSFKKKSSMLNNTNKNKTSNEHVSSDKSISSKVSKTKTSRPVICNEKKLAIDNINKNSVSDKIENTINFVVSQAYQSEAPKSTKNISKVKNFNHNKNNESNVLEFSNKIVPQKTSKIKSSTKPIVDMKKKPIINKNNPPYKLEGNNDLIISRHFGRPFKRKISESDIDLLKGDCYLNRSKKLSVVLENIKYFPNIVSSEKSGDDTMMLKNNNQLNQSRKLSVVHENIPQCPKPDFSEKSDDTVMSGNDNKPPKIKNKWCDEWSGNKLLSHNMLKSNLSDNVLKTQKNIIRKNVKVKRKKKLNINIKNPDLIGSLNTDIDLNNSITNIPETEHHENISITNNITSTKPIGLRNDNISETVGVKSKNNMPYTAETESSSEITIPTVSNSVLSNDNDQHSHLNVDDSNYISNPMISSEINYGMAILSEAISRQCRESTNSGIKRKSPEPDLNEMESPLKKTNDISRSLVPSAKISPQIFQKCMSKKVIKHSSELYEQSVEAKLESRVEREIFLLSKRFNISIDTLKKTVLDEPLSVFHKNYSESVPPSMVTITPIVKDVETKSRFNANYFCENLDVDYKVEPIREGAAYEKNNLKELMSELSKTMPSWSLSIVTNPLRYVISHMIIDIYGIPIANKCIVLDKNFRASVYINQCLEHTYCKHYTTATEIVNLIKELNSI</sequence>
<evidence type="ECO:0000313" key="2">
    <source>
        <dbReference type="Proteomes" id="UP000694846"/>
    </source>
</evidence>
<evidence type="ECO:0000256" key="1">
    <source>
        <dbReference type="SAM" id="MobiDB-lite"/>
    </source>
</evidence>
<evidence type="ECO:0000313" key="3">
    <source>
        <dbReference type="RefSeq" id="XP_025414546.1"/>
    </source>
</evidence>
<feature type="region of interest" description="Disordered" evidence="1">
    <location>
        <begin position="620"/>
        <end position="640"/>
    </location>
</feature>
<organism evidence="2 3">
    <name type="scientific">Sipha flava</name>
    <name type="common">yellow sugarcane aphid</name>
    <dbReference type="NCBI Taxonomy" id="143950"/>
    <lineage>
        <taxon>Eukaryota</taxon>
        <taxon>Metazoa</taxon>
        <taxon>Ecdysozoa</taxon>
        <taxon>Arthropoda</taxon>
        <taxon>Hexapoda</taxon>
        <taxon>Insecta</taxon>
        <taxon>Pterygota</taxon>
        <taxon>Neoptera</taxon>
        <taxon>Paraneoptera</taxon>
        <taxon>Hemiptera</taxon>
        <taxon>Sternorrhyncha</taxon>
        <taxon>Aphidomorpha</taxon>
        <taxon>Aphidoidea</taxon>
        <taxon>Aphididae</taxon>
        <taxon>Sipha</taxon>
    </lineage>
</organism>
<name>A0A8B8FW10_9HEMI</name>
<accession>A0A8B8FW10</accession>
<dbReference type="GeneID" id="112686484"/>
<feature type="compositionally biased region" description="Polar residues" evidence="1">
    <location>
        <begin position="102"/>
        <end position="122"/>
    </location>
</feature>